<dbReference type="Proteomes" id="UP001500556">
    <property type="component" value="Unassembled WGS sequence"/>
</dbReference>
<accession>A0ABP8XYV8</accession>
<feature type="region of interest" description="Disordered" evidence="1">
    <location>
        <begin position="31"/>
        <end position="90"/>
    </location>
</feature>
<sequence>MRLRRTLAVSLVLVLLAAFGVRQVLRDDTPAPVKAVPAGSVTTTTAPAASRTTGTPSEEDGSSATETRPVDESSVPKRGNGKISVVSVPDAKESTSGRAVHYTVEVEGGLGVDTSQVAATVQSVLLDSRGWQRIDGIHFVNVSPAEAAKGAPVDIRVTLASPSLTDKLCAPLQTLSQVSCWNGERSVLNLRRWMLGDDSYGADVARYRMYQVNHEVGHGLGHQHRQCPQKGKRAPVMVQQTLSLGGCTPWPFPSGA</sequence>
<proteinExistence type="predicted"/>
<dbReference type="SUPFAM" id="SSF55486">
    <property type="entry name" value="Metalloproteases ('zincins'), catalytic domain"/>
    <property type="match status" value="1"/>
</dbReference>
<dbReference type="EMBL" id="BAABLO010000004">
    <property type="protein sequence ID" value="GAA4718315.1"/>
    <property type="molecule type" value="Genomic_DNA"/>
</dbReference>
<evidence type="ECO:0000313" key="3">
    <source>
        <dbReference type="EMBL" id="GAA4718315.1"/>
    </source>
</evidence>
<comment type="caution">
    <text evidence="3">The sequence shown here is derived from an EMBL/GenBank/DDBJ whole genome shotgun (WGS) entry which is preliminary data.</text>
</comment>
<gene>
    <name evidence="3" type="ORF">GCM10025782_14350</name>
</gene>
<dbReference type="Pfam" id="PF11350">
    <property type="entry name" value="DUF3152"/>
    <property type="match status" value="1"/>
</dbReference>
<feature type="compositionally biased region" description="Low complexity" evidence="1">
    <location>
        <begin position="35"/>
        <end position="56"/>
    </location>
</feature>
<dbReference type="RefSeq" id="WP_345502145.1">
    <property type="nucleotide sequence ID" value="NZ_BAABLO010000004.1"/>
</dbReference>
<keyword evidence="4" id="KW-1185">Reference proteome</keyword>
<evidence type="ECO:0000256" key="1">
    <source>
        <dbReference type="SAM" id="MobiDB-lite"/>
    </source>
</evidence>
<name>A0ABP8XYV8_9MICO</name>
<feature type="domain" description="DUF3152" evidence="2">
    <location>
        <begin position="74"/>
        <end position="244"/>
    </location>
</feature>
<evidence type="ECO:0000313" key="4">
    <source>
        <dbReference type="Proteomes" id="UP001500556"/>
    </source>
</evidence>
<evidence type="ECO:0000259" key="2">
    <source>
        <dbReference type="Pfam" id="PF11350"/>
    </source>
</evidence>
<protein>
    <recommendedName>
        <fullName evidence="2">DUF3152 domain-containing protein</fullName>
    </recommendedName>
</protein>
<dbReference type="InterPro" id="IPR022603">
    <property type="entry name" value="DUF3152"/>
</dbReference>
<organism evidence="3 4">
    <name type="scientific">Pedococcus ginsenosidimutans</name>
    <dbReference type="NCBI Taxonomy" id="490570"/>
    <lineage>
        <taxon>Bacteria</taxon>
        <taxon>Bacillati</taxon>
        <taxon>Actinomycetota</taxon>
        <taxon>Actinomycetes</taxon>
        <taxon>Micrococcales</taxon>
        <taxon>Intrasporangiaceae</taxon>
        <taxon>Pedococcus</taxon>
    </lineage>
</organism>
<reference evidence="4" key="1">
    <citation type="journal article" date="2019" name="Int. J. Syst. Evol. Microbiol.">
        <title>The Global Catalogue of Microorganisms (GCM) 10K type strain sequencing project: providing services to taxonomists for standard genome sequencing and annotation.</title>
        <authorList>
            <consortium name="The Broad Institute Genomics Platform"/>
            <consortium name="The Broad Institute Genome Sequencing Center for Infectious Disease"/>
            <person name="Wu L."/>
            <person name="Ma J."/>
        </authorList>
    </citation>
    <scope>NUCLEOTIDE SEQUENCE [LARGE SCALE GENOMIC DNA]</scope>
    <source>
        <strain evidence="4">JCM 18961</strain>
    </source>
</reference>